<dbReference type="STRING" id="1075417.SAMN05421823_102588"/>
<dbReference type="RefSeq" id="WP_089680372.1">
    <property type="nucleotide sequence ID" value="NZ_FNFO01000002.1"/>
</dbReference>
<evidence type="ECO:0000256" key="3">
    <source>
        <dbReference type="PIRSR" id="PIRSR004848-1"/>
    </source>
</evidence>
<dbReference type="Pfam" id="PF01168">
    <property type="entry name" value="Ala_racemase_N"/>
    <property type="match status" value="1"/>
</dbReference>
<dbReference type="NCBIfam" id="TIGR00044">
    <property type="entry name" value="YggS family pyridoxal phosphate-dependent enzyme"/>
    <property type="match status" value="1"/>
</dbReference>
<feature type="domain" description="Alanine racemase N-terminal" evidence="5">
    <location>
        <begin position="3"/>
        <end position="221"/>
    </location>
</feature>
<dbReference type="EMBL" id="FNFO01000002">
    <property type="protein sequence ID" value="SDK37647.1"/>
    <property type="molecule type" value="Genomic_DNA"/>
</dbReference>
<evidence type="ECO:0000256" key="1">
    <source>
        <dbReference type="ARBA" id="ARBA00022898"/>
    </source>
</evidence>
<evidence type="ECO:0000256" key="2">
    <source>
        <dbReference type="HAMAP-Rule" id="MF_02087"/>
    </source>
</evidence>
<comment type="cofactor">
    <cofactor evidence="3">
        <name>pyridoxal 5'-phosphate</name>
        <dbReference type="ChEBI" id="CHEBI:597326"/>
    </cofactor>
</comment>
<dbReference type="InterPro" id="IPR001608">
    <property type="entry name" value="Ala_racemase_N"/>
</dbReference>
<evidence type="ECO:0000313" key="7">
    <source>
        <dbReference type="Proteomes" id="UP000198510"/>
    </source>
</evidence>
<dbReference type="FunFam" id="3.20.20.10:FF:000018">
    <property type="entry name" value="Pyridoxal phosphate homeostasis protein"/>
    <property type="match status" value="1"/>
</dbReference>
<dbReference type="PANTHER" id="PTHR10146:SF14">
    <property type="entry name" value="PYRIDOXAL PHOSPHATE HOMEOSTASIS PROTEIN"/>
    <property type="match status" value="1"/>
</dbReference>
<comment type="similarity">
    <text evidence="2 4">Belongs to the pyridoxal phosphate-binding protein YggS/PROSC family.</text>
</comment>
<comment type="function">
    <text evidence="2">Pyridoxal 5'-phosphate (PLP)-binding protein, which is involved in PLP homeostasis.</text>
</comment>
<dbReference type="CDD" id="cd00635">
    <property type="entry name" value="PLPDE_III_YBL036c_like"/>
    <property type="match status" value="1"/>
</dbReference>
<dbReference type="PANTHER" id="PTHR10146">
    <property type="entry name" value="PROLINE SYNTHETASE CO-TRANSCRIBED BACTERIAL HOMOLOG PROTEIN"/>
    <property type="match status" value="1"/>
</dbReference>
<dbReference type="PIRSF" id="PIRSF004848">
    <property type="entry name" value="YBL036c_PLPDEIII"/>
    <property type="match status" value="1"/>
</dbReference>
<reference evidence="6 7" key="1">
    <citation type="submission" date="2016-10" db="EMBL/GenBank/DDBJ databases">
        <authorList>
            <person name="de Groot N.N."/>
        </authorList>
    </citation>
    <scope>NUCLEOTIDE SEQUENCE [LARGE SCALE GENOMIC DNA]</scope>
    <source>
        <strain evidence="6 7">DSM 25186</strain>
    </source>
</reference>
<evidence type="ECO:0000256" key="4">
    <source>
        <dbReference type="RuleBase" id="RU004514"/>
    </source>
</evidence>
<dbReference type="HAMAP" id="MF_02087">
    <property type="entry name" value="PLP_homeostasis"/>
    <property type="match status" value="1"/>
</dbReference>
<keyword evidence="1 2" id="KW-0663">Pyridoxal phosphate</keyword>
<evidence type="ECO:0000259" key="5">
    <source>
        <dbReference type="Pfam" id="PF01168"/>
    </source>
</evidence>
<sequence>MSTISHQLSHYRQIVQPYGAKLVAVSKTKPVEMLQEAYEAGQRDFGENKVQEMVAKQAEMPEDTRWHLIGHLQTNKVKYIAPFVHLIHSVDSLKLLREINKQGRKADRVIGCLLQIYIASEETKFGLLPEEARELLASEEVAQMEHIQIRGLMGMATNTDNETQIRSEFRSLRQLMEAFALKFEGPQVAWTELSMGMSGDYQMALEEGSTMIRVGSSIFGAR</sequence>
<dbReference type="OrthoDB" id="9804072at2"/>
<evidence type="ECO:0000313" key="6">
    <source>
        <dbReference type="EMBL" id="SDK37647.1"/>
    </source>
</evidence>
<dbReference type="GO" id="GO:0030170">
    <property type="term" value="F:pyridoxal phosphate binding"/>
    <property type="evidence" value="ECO:0007669"/>
    <property type="project" value="UniProtKB-UniRule"/>
</dbReference>
<keyword evidence="7" id="KW-1185">Reference proteome</keyword>
<dbReference type="SUPFAM" id="SSF51419">
    <property type="entry name" value="PLP-binding barrel"/>
    <property type="match status" value="1"/>
</dbReference>
<organism evidence="6 7">
    <name type="scientific">Catalinimonas alkaloidigena</name>
    <dbReference type="NCBI Taxonomy" id="1075417"/>
    <lineage>
        <taxon>Bacteria</taxon>
        <taxon>Pseudomonadati</taxon>
        <taxon>Bacteroidota</taxon>
        <taxon>Cytophagia</taxon>
        <taxon>Cytophagales</taxon>
        <taxon>Catalimonadaceae</taxon>
        <taxon>Catalinimonas</taxon>
    </lineage>
</organism>
<dbReference type="AlphaFoldDB" id="A0A1G9BDT1"/>
<dbReference type="Gene3D" id="3.20.20.10">
    <property type="entry name" value="Alanine racemase"/>
    <property type="match status" value="1"/>
</dbReference>
<name>A0A1G9BDT1_9BACT</name>
<protein>
    <recommendedName>
        <fullName evidence="2">Pyridoxal phosphate homeostasis protein</fullName>
        <shortName evidence="2">PLP homeostasis protein</shortName>
    </recommendedName>
</protein>
<accession>A0A1G9BDT1</accession>
<feature type="modified residue" description="N6-(pyridoxal phosphate)lysine" evidence="2 3">
    <location>
        <position position="27"/>
    </location>
</feature>
<dbReference type="InterPro" id="IPR029066">
    <property type="entry name" value="PLP-binding_barrel"/>
</dbReference>
<proteinExistence type="inferred from homology"/>
<dbReference type="Proteomes" id="UP000198510">
    <property type="component" value="Unassembled WGS sequence"/>
</dbReference>
<gene>
    <name evidence="6" type="ORF">SAMN05421823_102588</name>
</gene>
<dbReference type="InterPro" id="IPR011078">
    <property type="entry name" value="PyrdxlP_homeostasis"/>
</dbReference>